<gene>
    <name evidence="3" type="ORF">NZH93_14625</name>
</gene>
<dbReference type="EMBL" id="JANYMP010000006">
    <property type="protein sequence ID" value="MCS7478094.1"/>
    <property type="molecule type" value="Genomic_DNA"/>
</dbReference>
<sequence>MWIKATPQAVWDAITSTDWNDRYGYECPSHYDLRPGGSYRVTASDAMKEHGAPDVIIDGEVLESDPPRKLVQTWRANFSPELTAEGFTTLTWEIVEEYGSVRLTVTHEVGGAPMAAEQVAGNIPGAGGGWSYIISDIKTLLETGKSLAGTAAPQP</sequence>
<comment type="similarity">
    <text evidence="1">Belongs to the AHA1 family.</text>
</comment>
<feature type="domain" description="Activator of Hsp90 ATPase homologue 1/2-like C-terminal" evidence="2">
    <location>
        <begin position="4"/>
        <end position="142"/>
    </location>
</feature>
<proteinExistence type="inferred from homology"/>
<accession>A0A9X3A024</accession>
<reference evidence="3" key="1">
    <citation type="submission" date="2022-08" db="EMBL/GenBank/DDBJ databases">
        <authorList>
            <person name="Tistechok S."/>
            <person name="Samborskyy M."/>
            <person name="Roman I."/>
        </authorList>
    </citation>
    <scope>NUCLEOTIDE SEQUENCE</scope>
    <source>
        <strain evidence="3">DSM 103496</strain>
    </source>
</reference>
<evidence type="ECO:0000256" key="1">
    <source>
        <dbReference type="ARBA" id="ARBA00006817"/>
    </source>
</evidence>
<dbReference type="Proteomes" id="UP001141259">
    <property type="component" value="Unassembled WGS sequence"/>
</dbReference>
<dbReference type="AlphaFoldDB" id="A0A9X3A024"/>
<dbReference type="SUPFAM" id="SSF55961">
    <property type="entry name" value="Bet v1-like"/>
    <property type="match status" value="1"/>
</dbReference>
<dbReference type="Gene3D" id="3.30.530.20">
    <property type="match status" value="1"/>
</dbReference>
<evidence type="ECO:0000259" key="2">
    <source>
        <dbReference type="Pfam" id="PF08327"/>
    </source>
</evidence>
<protein>
    <submittedName>
        <fullName evidence="3">SRPBCC domain-containing protein</fullName>
    </submittedName>
</protein>
<evidence type="ECO:0000313" key="3">
    <source>
        <dbReference type="EMBL" id="MCS7478094.1"/>
    </source>
</evidence>
<evidence type="ECO:0000313" key="4">
    <source>
        <dbReference type="Proteomes" id="UP001141259"/>
    </source>
</evidence>
<keyword evidence="4" id="KW-1185">Reference proteome</keyword>
<comment type="caution">
    <text evidence="3">The sequence shown here is derived from an EMBL/GenBank/DDBJ whole genome shotgun (WGS) entry which is preliminary data.</text>
</comment>
<dbReference type="RefSeq" id="WP_259623903.1">
    <property type="nucleotide sequence ID" value="NZ_JANYMP010000006.1"/>
</dbReference>
<organism evidence="3 4">
    <name type="scientific">Umezawaea endophytica</name>
    <dbReference type="NCBI Taxonomy" id="1654476"/>
    <lineage>
        <taxon>Bacteria</taxon>
        <taxon>Bacillati</taxon>
        <taxon>Actinomycetota</taxon>
        <taxon>Actinomycetes</taxon>
        <taxon>Pseudonocardiales</taxon>
        <taxon>Pseudonocardiaceae</taxon>
        <taxon>Umezawaea</taxon>
    </lineage>
</organism>
<dbReference type="InterPro" id="IPR023393">
    <property type="entry name" value="START-like_dom_sf"/>
</dbReference>
<dbReference type="Pfam" id="PF08327">
    <property type="entry name" value="AHSA1"/>
    <property type="match status" value="1"/>
</dbReference>
<dbReference type="InterPro" id="IPR013538">
    <property type="entry name" value="ASHA1/2-like_C"/>
</dbReference>
<name>A0A9X3A024_9PSEU</name>